<accession>A0A0E9XM12</accession>
<protein>
    <submittedName>
        <fullName evidence="1">Uncharacterized protein</fullName>
    </submittedName>
</protein>
<reference evidence="1" key="1">
    <citation type="submission" date="2014-11" db="EMBL/GenBank/DDBJ databases">
        <authorList>
            <person name="Amaro Gonzalez C."/>
        </authorList>
    </citation>
    <scope>NUCLEOTIDE SEQUENCE</scope>
</reference>
<name>A0A0E9XM12_ANGAN</name>
<organism evidence="1">
    <name type="scientific">Anguilla anguilla</name>
    <name type="common">European freshwater eel</name>
    <name type="synonym">Muraena anguilla</name>
    <dbReference type="NCBI Taxonomy" id="7936"/>
    <lineage>
        <taxon>Eukaryota</taxon>
        <taxon>Metazoa</taxon>
        <taxon>Chordata</taxon>
        <taxon>Craniata</taxon>
        <taxon>Vertebrata</taxon>
        <taxon>Euteleostomi</taxon>
        <taxon>Actinopterygii</taxon>
        <taxon>Neopterygii</taxon>
        <taxon>Teleostei</taxon>
        <taxon>Anguilliformes</taxon>
        <taxon>Anguillidae</taxon>
        <taxon>Anguilla</taxon>
    </lineage>
</organism>
<proteinExistence type="predicted"/>
<reference evidence="1" key="2">
    <citation type="journal article" date="2015" name="Fish Shellfish Immunol.">
        <title>Early steps in the European eel (Anguilla anguilla)-Vibrio vulnificus interaction in the gills: Role of the RtxA13 toxin.</title>
        <authorList>
            <person name="Callol A."/>
            <person name="Pajuelo D."/>
            <person name="Ebbesson L."/>
            <person name="Teles M."/>
            <person name="MacKenzie S."/>
            <person name="Amaro C."/>
        </authorList>
    </citation>
    <scope>NUCLEOTIDE SEQUENCE</scope>
</reference>
<dbReference type="AlphaFoldDB" id="A0A0E9XM12"/>
<dbReference type="EMBL" id="GBXM01005111">
    <property type="protein sequence ID" value="JAI03467.1"/>
    <property type="molecule type" value="Transcribed_RNA"/>
</dbReference>
<sequence>MKILTATTMSKLLKKYNSNTYSKYNHVERHITEISLISHA</sequence>
<evidence type="ECO:0000313" key="1">
    <source>
        <dbReference type="EMBL" id="JAI03467.1"/>
    </source>
</evidence>